<dbReference type="GO" id="GO:0016705">
    <property type="term" value="F:oxidoreductase activity, acting on paired donors, with incorporation or reduction of molecular oxygen"/>
    <property type="evidence" value="ECO:0007669"/>
    <property type="project" value="InterPro"/>
</dbReference>
<comment type="pathway">
    <text evidence="2">Secondary metabolite biosynthesis.</text>
</comment>
<dbReference type="PRINTS" id="PR00463">
    <property type="entry name" value="EP450I"/>
</dbReference>
<comment type="cofactor">
    <cofactor evidence="1">
        <name>heme</name>
        <dbReference type="ChEBI" id="CHEBI:30413"/>
    </cofactor>
</comment>
<keyword evidence="6" id="KW-0560">Oxidoreductase</keyword>
<dbReference type="AlphaFoldDB" id="G4TDD5"/>
<evidence type="ECO:0000256" key="9">
    <source>
        <dbReference type="SAM" id="Phobius"/>
    </source>
</evidence>
<dbReference type="GO" id="GO:0005506">
    <property type="term" value="F:iron ion binding"/>
    <property type="evidence" value="ECO:0007669"/>
    <property type="project" value="InterPro"/>
</dbReference>
<keyword evidence="4" id="KW-0349">Heme</keyword>
<organism evidence="10 11">
    <name type="scientific">Serendipita indica (strain DSM 11827)</name>
    <name type="common">Root endophyte fungus</name>
    <name type="synonym">Piriformospora indica</name>
    <dbReference type="NCBI Taxonomy" id="1109443"/>
    <lineage>
        <taxon>Eukaryota</taxon>
        <taxon>Fungi</taxon>
        <taxon>Dikarya</taxon>
        <taxon>Basidiomycota</taxon>
        <taxon>Agaricomycotina</taxon>
        <taxon>Agaricomycetes</taxon>
        <taxon>Sebacinales</taxon>
        <taxon>Serendipitaceae</taxon>
        <taxon>Serendipita</taxon>
    </lineage>
</organism>
<dbReference type="GO" id="GO:0020037">
    <property type="term" value="F:heme binding"/>
    <property type="evidence" value="ECO:0007669"/>
    <property type="project" value="InterPro"/>
</dbReference>
<dbReference type="Pfam" id="PF00067">
    <property type="entry name" value="p450"/>
    <property type="match status" value="1"/>
</dbReference>
<dbReference type="HOGENOM" id="CLU_001570_2_2_1"/>
<keyword evidence="11" id="KW-1185">Reference proteome</keyword>
<dbReference type="InParanoid" id="G4TDD5"/>
<evidence type="ECO:0008006" key="12">
    <source>
        <dbReference type="Google" id="ProtNLM"/>
    </source>
</evidence>
<evidence type="ECO:0000256" key="4">
    <source>
        <dbReference type="ARBA" id="ARBA00022617"/>
    </source>
</evidence>
<dbReference type="SUPFAM" id="SSF48264">
    <property type="entry name" value="Cytochrome P450"/>
    <property type="match status" value="1"/>
</dbReference>
<dbReference type="PANTHER" id="PTHR46300:SF7">
    <property type="entry name" value="P450, PUTATIVE (EUROFUNG)-RELATED"/>
    <property type="match status" value="1"/>
</dbReference>
<evidence type="ECO:0000256" key="8">
    <source>
        <dbReference type="ARBA" id="ARBA00023033"/>
    </source>
</evidence>
<evidence type="ECO:0000256" key="1">
    <source>
        <dbReference type="ARBA" id="ARBA00001971"/>
    </source>
</evidence>
<reference evidence="10 11" key="1">
    <citation type="journal article" date="2011" name="PLoS Pathog.">
        <title>Endophytic Life Strategies Decoded by Genome and Transcriptome Analyses of the Mutualistic Root Symbiont Piriformospora indica.</title>
        <authorList>
            <person name="Zuccaro A."/>
            <person name="Lahrmann U."/>
            <person name="Guldener U."/>
            <person name="Langen G."/>
            <person name="Pfiffi S."/>
            <person name="Biedenkopf D."/>
            <person name="Wong P."/>
            <person name="Samans B."/>
            <person name="Grimm C."/>
            <person name="Basiewicz M."/>
            <person name="Murat C."/>
            <person name="Martin F."/>
            <person name="Kogel K.H."/>
        </authorList>
    </citation>
    <scope>NUCLEOTIDE SEQUENCE [LARGE SCALE GENOMIC DNA]</scope>
    <source>
        <strain evidence="10 11">DSM 11827</strain>
    </source>
</reference>
<keyword evidence="9" id="KW-0472">Membrane</keyword>
<gene>
    <name evidence="10" type="ORF">PIIN_03236</name>
</gene>
<dbReference type="InterPro" id="IPR002401">
    <property type="entry name" value="Cyt_P450_E_grp-I"/>
</dbReference>
<dbReference type="EMBL" id="CAFZ01000052">
    <property type="protein sequence ID" value="CCA69337.1"/>
    <property type="molecule type" value="Genomic_DNA"/>
</dbReference>
<protein>
    <recommendedName>
        <fullName evidence="12">O-methylsterigmatocystin oxidoreductase</fullName>
    </recommendedName>
</protein>
<dbReference type="InterPro" id="IPR050364">
    <property type="entry name" value="Cytochrome_P450_fung"/>
</dbReference>
<comment type="similarity">
    <text evidence="3">Belongs to the cytochrome P450 family.</text>
</comment>
<evidence type="ECO:0000256" key="2">
    <source>
        <dbReference type="ARBA" id="ARBA00005179"/>
    </source>
</evidence>
<evidence type="ECO:0000256" key="7">
    <source>
        <dbReference type="ARBA" id="ARBA00023004"/>
    </source>
</evidence>
<keyword evidence="8" id="KW-0503">Monooxygenase</keyword>
<dbReference type="OMA" id="HELLFKW"/>
<dbReference type="Proteomes" id="UP000007148">
    <property type="component" value="Unassembled WGS sequence"/>
</dbReference>
<dbReference type="GO" id="GO:0004497">
    <property type="term" value="F:monooxygenase activity"/>
    <property type="evidence" value="ECO:0007669"/>
    <property type="project" value="UniProtKB-KW"/>
</dbReference>
<evidence type="ECO:0000256" key="5">
    <source>
        <dbReference type="ARBA" id="ARBA00022723"/>
    </source>
</evidence>
<name>G4TDD5_SERID</name>
<evidence type="ECO:0000313" key="10">
    <source>
        <dbReference type="EMBL" id="CCA69337.1"/>
    </source>
</evidence>
<keyword evidence="7" id="KW-0408">Iron</keyword>
<proteinExistence type="inferred from homology"/>
<dbReference type="PANTHER" id="PTHR46300">
    <property type="entry name" value="P450, PUTATIVE (EUROFUNG)-RELATED-RELATED"/>
    <property type="match status" value="1"/>
</dbReference>
<feature type="transmembrane region" description="Helical" evidence="9">
    <location>
        <begin position="12"/>
        <end position="29"/>
    </location>
</feature>
<keyword evidence="9" id="KW-0812">Transmembrane</keyword>
<dbReference type="OrthoDB" id="2789670at2759"/>
<dbReference type="eggNOG" id="KOG0156">
    <property type="taxonomic scope" value="Eukaryota"/>
</dbReference>
<evidence type="ECO:0000313" key="11">
    <source>
        <dbReference type="Proteomes" id="UP000007148"/>
    </source>
</evidence>
<evidence type="ECO:0000256" key="3">
    <source>
        <dbReference type="ARBA" id="ARBA00010617"/>
    </source>
</evidence>
<accession>G4TDD5</accession>
<dbReference type="InterPro" id="IPR036396">
    <property type="entry name" value="Cyt_P450_sf"/>
</dbReference>
<keyword evidence="5" id="KW-0479">Metal-binding</keyword>
<keyword evidence="9" id="KW-1133">Transmembrane helix</keyword>
<dbReference type="Gene3D" id="1.10.630.10">
    <property type="entry name" value="Cytochrome P450"/>
    <property type="match status" value="1"/>
</dbReference>
<dbReference type="STRING" id="1109443.G4TDD5"/>
<dbReference type="InterPro" id="IPR001128">
    <property type="entry name" value="Cyt_P450"/>
</dbReference>
<sequence length="414" mass="46215">MSSLQDELRGVYPLVGGLVGLGSLFVYFASNSTSAKARRANAQLPPGPKQNLILGNALNFPKDRWYEAFTSWSKEYGDIVYVNLAGVHMVVLNSLEAIQEIVDKRMSIHSERPYTTMTNDLMAQGYTMLLSRTGPDFTEQRKVFQKFLGKQVITDYDELIHGHAKTLIRDNDGFVGDPYDPLMRTVGSILTTIAYGEKINKEYGETLIEINTETTNLVAWVFTKVWMVDVISALRYVPSWMPGATFKRIADRGASLANKIRYWAYGMVEAAVVEGTADESIVSKQLNETGISNANLRDAVAVMYGAGVDTTAVAITNFLYAMVLHPEWQEKAQKEMETVLGPGHLPTPEDISRLEIFNAVWKESFRWNPPVPLGIPHVSNSEDTWNGYYIPNGTIIHCNIGFARLNIVNTAKRS</sequence>
<evidence type="ECO:0000256" key="6">
    <source>
        <dbReference type="ARBA" id="ARBA00023002"/>
    </source>
</evidence>